<dbReference type="GeneID" id="127741214"/>
<dbReference type="SUPFAM" id="SSF57756">
    <property type="entry name" value="Retrovirus zinc finger-like domains"/>
    <property type="match status" value="1"/>
</dbReference>
<accession>A0A9C6WKK5</accession>
<dbReference type="KEGG" id="adu:127741214"/>
<keyword evidence="2" id="KW-1185">Reference proteome</keyword>
<name>A0A9C6WKK5_ARADU</name>
<evidence type="ECO:0000313" key="3">
    <source>
        <dbReference type="RefSeq" id="XP_052109219.1"/>
    </source>
</evidence>
<gene>
    <name evidence="3" type="primary">LOC127741214</name>
</gene>
<dbReference type="InterPro" id="IPR036875">
    <property type="entry name" value="Znf_CCHC_sf"/>
</dbReference>
<dbReference type="Gene3D" id="4.10.60.10">
    <property type="entry name" value="Zinc finger, CCHC-type"/>
    <property type="match status" value="1"/>
</dbReference>
<sequence length="427" mass="49417">MAENSGSNLVSYNLTEGQSSNKSPLFNGKNYTYWKERMKIFVQAVDYRLWKIILEGPQFPTTTSAEGIVSLKPEASWTEKDRKKVELNAKAINLLNYAISFEKFRRVSRCTTAKKIWDKLQITHEGTTIVKKTRIDMLNREHEIFSMKEGESIDEMFERFNIIIVGLDAMEIIYPESVLVRRVLRSLTKEKMVKLKERSKGSSSRKQKKDFSKVICYNYKETGHFKSDCTKLNKEEKPKKGKKKGLMASWKDLENDSEEDEESKTKSQPCLMVDHVEQVVFHNPDTEDLHLMIDHLSKKIRCFLSENQDLESQITILKAENGFLKEKLRKAETTVDLVEENKRLKDEIKGCEKQHSVVAYLNYFEENEKLLKEDVATFAQSSENLNQLLASQKPLYDKAGLGFHKSEKIVKKTSFANMASSSNDVRF</sequence>
<keyword evidence="1" id="KW-0175">Coiled coil</keyword>
<dbReference type="GO" id="GO:0008270">
    <property type="term" value="F:zinc ion binding"/>
    <property type="evidence" value="ECO:0007669"/>
    <property type="project" value="InterPro"/>
</dbReference>
<reference evidence="3" key="2">
    <citation type="submission" date="2025-08" db="UniProtKB">
        <authorList>
            <consortium name="RefSeq"/>
        </authorList>
    </citation>
    <scope>IDENTIFICATION</scope>
    <source>
        <tissue evidence="3">Whole plant</tissue>
    </source>
</reference>
<dbReference type="PANTHER" id="PTHR34676:SF8">
    <property type="entry name" value="TRANSMEMBRANE PROTEIN"/>
    <property type="match status" value="1"/>
</dbReference>
<organism evidence="2 3">
    <name type="scientific">Arachis duranensis</name>
    <name type="common">Wild peanut</name>
    <dbReference type="NCBI Taxonomy" id="130453"/>
    <lineage>
        <taxon>Eukaryota</taxon>
        <taxon>Viridiplantae</taxon>
        <taxon>Streptophyta</taxon>
        <taxon>Embryophyta</taxon>
        <taxon>Tracheophyta</taxon>
        <taxon>Spermatophyta</taxon>
        <taxon>Magnoliopsida</taxon>
        <taxon>eudicotyledons</taxon>
        <taxon>Gunneridae</taxon>
        <taxon>Pentapetalae</taxon>
        <taxon>rosids</taxon>
        <taxon>fabids</taxon>
        <taxon>Fabales</taxon>
        <taxon>Fabaceae</taxon>
        <taxon>Papilionoideae</taxon>
        <taxon>50 kb inversion clade</taxon>
        <taxon>dalbergioids sensu lato</taxon>
        <taxon>Dalbergieae</taxon>
        <taxon>Pterocarpus clade</taxon>
        <taxon>Arachis</taxon>
    </lineage>
</organism>
<evidence type="ECO:0000256" key="1">
    <source>
        <dbReference type="SAM" id="Coils"/>
    </source>
</evidence>
<feature type="coiled-coil region" evidence="1">
    <location>
        <begin position="293"/>
        <end position="354"/>
    </location>
</feature>
<dbReference type="PANTHER" id="PTHR34676">
    <property type="entry name" value="DUF4219 DOMAIN-CONTAINING PROTEIN-RELATED"/>
    <property type="match status" value="1"/>
</dbReference>
<reference evidence="2" key="1">
    <citation type="journal article" date="2016" name="Nat. Genet.">
        <title>The genome sequences of Arachis duranensis and Arachis ipaensis, the diploid ancestors of cultivated peanut.</title>
        <authorList>
            <person name="Bertioli D.J."/>
            <person name="Cannon S.B."/>
            <person name="Froenicke L."/>
            <person name="Huang G."/>
            <person name="Farmer A.D."/>
            <person name="Cannon E.K."/>
            <person name="Liu X."/>
            <person name="Gao D."/>
            <person name="Clevenger J."/>
            <person name="Dash S."/>
            <person name="Ren L."/>
            <person name="Moretzsohn M.C."/>
            <person name="Shirasawa K."/>
            <person name="Huang W."/>
            <person name="Vidigal B."/>
            <person name="Abernathy B."/>
            <person name="Chu Y."/>
            <person name="Niederhuth C.E."/>
            <person name="Umale P."/>
            <person name="Araujo A.C."/>
            <person name="Kozik A."/>
            <person name="Kim K.D."/>
            <person name="Burow M.D."/>
            <person name="Varshney R.K."/>
            <person name="Wang X."/>
            <person name="Zhang X."/>
            <person name="Barkley N."/>
            <person name="Guimaraes P.M."/>
            <person name="Isobe S."/>
            <person name="Guo B."/>
            <person name="Liao B."/>
            <person name="Stalker H.T."/>
            <person name="Schmitz R.J."/>
            <person name="Scheffler B.E."/>
            <person name="Leal-Bertioli S.C."/>
            <person name="Xun X."/>
            <person name="Jackson S.A."/>
            <person name="Michelmore R."/>
            <person name="Ozias-Akins P."/>
        </authorList>
    </citation>
    <scope>NUCLEOTIDE SEQUENCE [LARGE SCALE GENOMIC DNA]</scope>
    <source>
        <strain evidence="2">cv. V14167</strain>
    </source>
</reference>
<protein>
    <submittedName>
        <fullName evidence="3">Uncharacterized protein LOC127741214</fullName>
    </submittedName>
</protein>
<proteinExistence type="predicted"/>
<dbReference type="RefSeq" id="XP_052109219.1">
    <property type="nucleotide sequence ID" value="XM_052253259.1"/>
</dbReference>
<dbReference type="AlphaFoldDB" id="A0A9C6WKK5"/>
<dbReference type="Proteomes" id="UP000515211">
    <property type="component" value="Chromosome 8"/>
</dbReference>
<evidence type="ECO:0000313" key="2">
    <source>
        <dbReference type="Proteomes" id="UP000515211"/>
    </source>
</evidence>
<dbReference type="GO" id="GO:0003676">
    <property type="term" value="F:nucleic acid binding"/>
    <property type="evidence" value="ECO:0007669"/>
    <property type="project" value="InterPro"/>
</dbReference>
<dbReference type="Pfam" id="PF14223">
    <property type="entry name" value="Retrotran_gag_2"/>
    <property type="match status" value="1"/>
</dbReference>